<gene>
    <name evidence="9" type="ORF">DICVIV_05307</name>
</gene>
<dbReference type="PANTHER" id="PTHR21399">
    <property type="entry name" value="CHLORIDE CONDUCTANCE REGULATORY PROTEIN ICLN"/>
    <property type="match status" value="1"/>
</dbReference>
<reference evidence="10" key="2">
    <citation type="journal article" date="2016" name="Sci. Rep.">
        <title>Dictyocaulus viviparus genome, variome and transcriptome elucidate lungworm biology and support future intervention.</title>
        <authorList>
            <person name="McNulty S.N."/>
            <person name="Strube C."/>
            <person name="Rosa B.A."/>
            <person name="Martin J.C."/>
            <person name="Tyagi R."/>
            <person name="Choi Y.J."/>
            <person name="Wang Q."/>
            <person name="Hallsworth Pepin K."/>
            <person name="Zhang X."/>
            <person name="Ozersky P."/>
            <person name="Wilson R.K."/>
            <person name="Sternberg P.W."/>
            <person name="Gasser R.B."/>
            <person name="Mitreva M."/>
        </authorList>
    </citation>
    <scope>NUCLEOTIDE SEQUENCE [LARGE SCALE GENOMIC DNA]</scope>
    <source>
        <strain evidence="10">HannoverDv2000</strain>
    </source>
</reference>
<dbReference type="Proteomes" id="UP000053766">
    <property type="component" value="Unassembled WGS sequence"/>
</dbReference>
<keyword evidence="6" id="KW-0539">Nucleus</keyword>
<keyword evidence="10" id="KW-1185">Reference proteome</keyword>
<dbReference type="STRING" id="29172.A0A0D8XV98"/>
<dbReference type="Pfam" id="PF03517">
    <property type="entry name" value="Voldacs"/>
    <property type="match status" value="1"/>
</dbReference>
<dbReference type="AlphaFoldDB" id="A0A0D8XV98"/>
<dbReference type="SUPFAM" id="SSF48371">
    <property type="entry name" value="ARM repeat"/>
    <property type="match status" value="1"/>
</dbReference>
<accession>A0A0D8XV98</accession>
<dbReference type="GO" id="GO:0000387">
    <property type="term" value="P:spliceosomal snRNP assembly"/>
    <property type="evidence" value="ECO:0007669"/>
    <property type="project" value="InterPro"/>
</dbReference>
<dbReference type="GO" id="GO:0005829">
    <property type="term" value="C:cytosol"/>
    <property type="evidence" value="ECO:0007669"/>
    <property type="project" value="InterPro"/>
</dbReference>
<feature type="region of interest" description="Disordered" evidence="8">
    <location>
        <begin position="667"/>
        <end position="695"/>
    </location>
</feature>
<dbReference type="EMBL" id="KN716263">
    <property type="protein sequence ID" value="KJH48563.1"/>
    <property type="molecule type" value="Genomic_DNA"/>
</dbReference>
<dbReference type="GO" id="GO:0006884">
    <property type="term" value="P:cell volume homeostasis"/>
    <property type="evidence" value="ECO:0007669"/>
    <property type="project" value="InterPro"/>
</dbReference>
<evidence type="ECO:0000256" key="8">
    <source>
        <dbReference type="SAM" id="MobiDB-lite"/>
    </source>
</evidence>
<evidence type="ECO:0000256" key="1">
    <source>
        <dbReference type="ARBA" id="ARBA00004123"/>
    </source>
</evidence>
<dbReference type="GO" id="GO:0006821">
    <property type="term" value="P:chloride transport"/>
    <property type="evidence" value="ECO:0007669"/>
    <property type="project" value="InterPro"/>
</dbReference>
<evidence type="ECO:0000313" key="9">
    <source>
        <dbReference type="EMBL" id="KJH48563.1"/>
    </source>
</evidence>
<evidence type="ECO:0000256" key="3">
    <source>
        <dbReference type="ARBA" id="ARBA00007054"/>
    </source>
</evidence>
<feature type="compositionally biased region" description="Acidic residues" evidence="8">
    <location>
        <begin position="682"/>
        <end position="695"/>
    </location>
</feature>
<comment type="function">
    <text evidence="7">Involved in both the assembly of spliceosomal snRNPs and the methylation of Sm proteins. Chaperone that regulates the assembly of spliceosomal U1, U2, U4 and U5 small nuclear ribonucleoproteins (snRNPs), the building blocks of the spliceosome, and thereby plays an important role in the splicing of cellular pre-mRNAs. Most spliceosomal snRNPs contain a common set of Sm proteins SNRPB, SNRPD1, SNRPD2, SNRPD3, SNRPE, SNRPF and SNRPG that assemble in a heptameric protein ring on the Sm site of the small nuclear RNA to form the core snRNP (Sm core). In the cytosol, the Sm proteins SNRPD1, SNRPD2, SNRPE, SNRPF and SNRPG are trapped in an inactive 6S pICln-Sm complex by the chaperone CLNS1A that controls the assembly of the core snRNP. Dissociation by the SMN complex of CLNS1A from the trapped Sm proteins and their transfer to an SMN-Sm complex triggers the assembly of core snRNPs and their transport to the nucleus.</text>
</comment>
<sequence length="695" mass="78405">MNLSAEECPTSLGNCSQHMHKVGETSSKFSVLDNMPSLFKKKHISSDEADCIITSIANLLEELLSADKEMAYLSEYKDIAIEVLETLLPLCSPSVSNCCKFLLPQLVCCIKDPKNDTNYLTRVSSCIIALSLNDNNTDSTYIHETTDILSAYCVKNSKDFPFKLILDKLLECIKVLHQYNDEYEFICSHYEWPQNTRILVNRFLKTKTELITDDTRVSFFCLVKEVVETVGIEWFASDVSLLVLLVLVLVIQIRISLDKPESINTQILAVYFYILEMAIRCVEEPSFLEDSAATKIASSVREAALYSIEYWVKAKEEEENLKEEVEVVLYRFISCVLTIGGAEMLPEDLIWKCSPHLFHVFQRSITNGDCTTPRLLLPCLRFLPNLPEDTVISIVDLIISQFPDGEWKETIDEAIECVESLKSRSEFYNNETLAKARTRISATAPNLALYSRLCEIIEMIILSEVSQPTEGVRLSQPQVVAYMERESVGEGTLCVAERQVTWICRSSGLGFSLTYPSIVLHAISTDLSTFPHECIYVVVDASRSERHSRQGISFYTTAAAQNLEDLKLAEEELVHDGYNSDESDSEDESKNVTIRFVPSDVTVLQQIYNEMCACQELNPDEDDDFSDEEGDGFMAVDDEGDAVIRGDGWYSSQNMGDGDSLELTEVRHNMRHISNHSPNGLDENEEDGMDDSDVI</sequence>
<dbReference type="GO" id="GO:0034709">
    <property type="term" value="C:methylosome"/>
    <property type="evidence" value="ECO:0007669"/>
    <property type="project" value="InterPro"/>
</dbReference>
<dbReference type="GO" id="GO:0005681">
    <property type="term" value="C:spliceosomal complex"/>
    <property type="evidence" value="ECO:0007669"/>
    <property type="project" value="TreeGrafter"/>
</dbReference>
<dbReference type="OrthoDB" id="5869052at2759"/>
<protein>
    <recommendedName>
        <fullName evidence="4">Methylosome subunit pICln</fullName>
    </recommendedName>
</protein>
<dbReference type="InterPro" id="IPR016024">
    <property type="entry name" value="ARM-type_fold"/>
</dbReference>
<dbReference type="PRINTS" id="PR01348">
    <property type="entry name" value="ICLNCHANNEL"/>
</dbReference>
<evidence type="ECO:0000256" key="2">
    <source>
        <dbReference type="ARBA" id="ARBA00004496"/>
    </source>
</evidence>
<evidence type="ECO:0000256" key="6">
    <source>
        <dbReference type="ARBA" id="ARBA00023242"/>
    </source>
</evidence>
<reference evidence="9 10" key="1">
    <citation type="submission" date="2013-11" db="EMBL/GenBank/DDBJ databases">
        <title>Draft genome of the bovine lungworm Dictyocaulus viviparus.</title>
        <authorList>
            <person name="Mitreva M."/>
        </authorList>
    </citation>
    <scope>NUCLEOTIDE SEQUENCE [LARGE SCALE GENOMIC DNA]</scope>
    <source>
        <strain evidence="9 10">HannoverDv2000</strain>
    </source>
</reference>
<evidence type="ECO:0000313" key="10">
    <source>
        <dbReference type="Proteomes" id="UP000053766"/>
    </source>
</evidence>
<evidence type="ECO:0000256" key="7">
    <source>
        <dbReference type="ARBA" id="ARBA00045890"/>
    </source>
</evidence>
<evidence type="ECO:0000256" key="4">
    <source>
        <dbReference type="ARBA" id="ARBA00015653"/>
    </source>
</evidence>
<dbReference type="PANTHER" id="PTHR21399:SF0">
    <property type="entry name" value="METHYLOSOME SUBUNIT PICLN"/>
    <property type="match status" value="1"/>
</dbReference>
<evidence type="ECO:0000256" key="5">
    <source>
        <dbReference type="ARBA" id="ARBA00022490"/>
    </source>
</evidence>
<keyword evidence="5" id="KW-0963">Cytoplasm</keyword>
<dbReference type="GO" id="GO:0045292">
    <property type="term" value="P:mRNA cis splicing, via spliceosome"/>
    <property type="evidence" value="ECO:0007669"/>
    <property type="project" value="TreeGrafter"/>
</dbReference>
<organism evidence="9 10">
    <name type="scientific">Dictyocaulus viviparus</name>
    <name type="common">Bovine lungworm</name>
    <dbReference type="NCBI Taxonomy" id="29172"/>
    <lineage>
        <taxon>Eukaryota</taxon>
        <taxon>Metazoa</taxon>
        <taxon>Ecdysozoa</taxon>
        <taxon>Nematoda</taxon>
        <taxon>Chromadorea</taxon>
        <taxon>Rhabditida</taxon>
        <taxon>Rhabditina</taxon>
        <taxon>Rhabditomorpha</taxon>
        <taxon>Strongyloidea</taxon>
        <taxon>Metastrongylidae</taxon>
        <taxon>Dictyocaulus</taxon>
    </lineage>
</organism>
<dbReference type="InterPro" id="IPR011993">
    <property type="entry name" value="PH-like_dom_sf"/>
</dbReference>
<dbReference type="InterPro" id="IPR003521">
    <property type="entry name" value="ICln"/>
</dbReference>
<dbReference type="GO" id="GO:0005886">
    <property type="term" value="C:plasma membrane"/>
    <property type="evidence" value="ECO:0007669"/>
    <property type="project" value="InterPro"/>
</dbReference>
<dbReference type="Gene3D" id="2.30.29.30">
    <property type="entry name" value="Pleckstrin-homology domain (PH domain)/Phosphotyrosine-binding domain (PTB)"/>
    <property type="match status" value="1"/>
</dbReference>
<name>A0A0D8XV98_DICVI</name>
<comment type="similarity">
    <text evidence="3">Belongs to the pICln (TC 1.A.47) family.</text>
</comment>
<comment type="subcellular location">
    <subcellularLocation>
        <location evidence="2">Cytoplasm</location>
    </subcellularLocation>
    <subcellularLocation>
        <location evidence="1">Nucleus</location>
    </subcellularLocation>
</comment>
<proteinExistence type="inferred from homology"/>
<dbReference type="GO" id="GO:0034715">
    <property type="term" value="C:pICln-Sm protein complex"/>
    <property type="evidence" value="ECO:0007669"/>
    <property type="project" value="InterPro"/>
</dbReference>
<dbReference type="InterPro" id="IPR039924">
    <property type="entry name" value="ICln/Lot5/Saf5"/>
</dbReference>